<dbReference type="SMART" id="SM00487">
    <property type="entry name" value="DEXDc"/>
    <property type="match status" value="1"/>
</dbReference>
<protein>
    <recommendedName>
        <fullName evidence="1">RNA helicase</fullName>
        <ecNumber evidence="1">3.6.4.13</ecNumber>
    </recommendedName>
</protein>
<evidence type="ECO:0000256" key="5">
    <source>
        <dbReference type="ARBA" id="ARBA00022840"/>
    </source>
</evidence>
<organism evidence="10">
    <name type="scientific">viral metagenome</name>
    <dbReference type="NCBI Taxonomy" id="1070528"/>
    <lineage>
        <taxon>unclassified sequences</taxon>
        <taxon>metagenomes</taxon>
        <taxon>organismal metagenomes</taxon>
    </lineage>
</organism>
<keyword evidence="6" id="KW-0694">RNA-binding</keyword>
<accession>A0A6C0E899</accession>
<dbReference type="AlphaFoldDB" id="A0A6C0E899"/>
<dbReference type="InterPro" id="IPR027417">
    <property type="entry name" value="P-loop_NTPase"/>
</dbReference>
<dbReference type="PROSITE" id="PS00039">
    <property type="entry name" value="DEAD_ATP_HELICASE"/>
    <property type="match status" value="1"/>
</dbReference>
<dbReference type="Pfam" id="PF00270">
    <property type="entry name" value="DEAD"/>
    <property type="match status" value="1"/>
</dbReference>
<dbReference type="Pfam" id="PF00271">
    <property type="entry name" value="Helicase_C"/>
    <property type="match status" value="1"/>
</dbReference>
<dbReference type="InterPro" id="IPR001650">
    <property type="entry name" value="Helicase_C-like"/>
</dbReference>
<keyword evidence="5" id="KW-0067">ATP-binding</keyword>
<dbReference type="PROSITE" id="PS51195">
    <property type="entry name" value="Q_MOTIF"/>
    <property type="match status" value="1"/>
</dbReference>
<dbReference type="GO" id="GO:0003723">
    <property type="term" value="F:RNA binding"/>
    <property type="evidence" value="ECO:0007669"/>
    <property type="project" value="UniProtKB-KW"/>
</dbReference>
<dbReference type="InterPro" id="IPR014001">
    <property type="entry name" value="Helicase_ATP-bd"/>
</dbReference>
<keyword evidence="2" id="KW-0547">Nucleotide-binding</keyword>
<feature type="domain" description="DEAD-box RNA helicase Q" evidence="9">
    <location>
        <begin position="25"/>
        <end position="53"/>
    </location>
</feature>
<evidence type="ECO:0000256" key="6">
    <source>
        <dbReference type="ARBA" id="ARBA00022884"/>
    </source>
</evidence>
<sequence>MEQIDKKINYPQGADLTSENLPSFNSFDDLDLRDLLRRGIYSYGYERPSAIQSKGIYPIIQNRDVIGQAQSGMGKTATYSIGLLQVIDPNLKDTQAIVLANTRELADQVESVIRHLGQYLKINVCLAISGNPIDKNIEALRKRPHVVVGTPGRVYDMIRKGALRTRSVKIIVIDEADEMLKKRYTPRHDNRNDNRHDQGDKKMDFLQQIEHIFRSLPNDVQAALFSATMPDDFFEITKKLMRNPIKILVEPEKLSLSGIKQYYVNIDRNEHKFDMLCDLYNVLTITQAIIYCNSRKMVEDLSQRLIDANFSISSIHGSMTPFEREERMRQFKTGGTRVLVSTDLLSRGIDVQQISIVINYDIPRSVDNYLHRIGRSGRYGRKGVAINFKTPYDDYKMNDIEKHYNIQIDEWPSDPEEISEFL</sequence>
<dbReference type="InterPro" id="IPR000629">
    <property type="entry name" value="RNA-helicase_DEAD-box_CS"/>
</dbReference>
<dbReference type="FunFam" id="3.40.50.300:FF:000031">
    <property type="entry name" value="Eukaryotic initiation factor 4A-III"/>
    <property type="match status" value="1"/>
</dbReference>
<reference evidence="10" key="1">
    <citation type="journal article" date="2020" name="Nature">
        <title>Giant virus diversity and host interactions through global metagenomics.</title>
        <authorList>
            <person name="Schulz F."/>
            <person name="Roux S."/>
            <person name="Paez-Espino D."/>
            <person name="Jungbluth S."/>
            <person name="Walsh D.A."/>
            <person name="Denef V.J."/>
            <person name="McMahon K.D."/>
            <person name="Konstantinidis K.T."/>
            <person name="Eloe-Fadrosh E.A."/>
            <person name="Kyrpides N.C."/>
            <person name="Woyke T."/>
        </authorList>
    </citation>
    <scope>NUCLEOTIDE SEQUENCE</scope>
    <source>
        <strain evidence="10">GVMAG-M-3300023179-150</strain>
    </source>
</reference>
<dbReference type="EC" id="3.6.4.13" evidence="1"/>
<dbReference type="GO" id="GO:0005524">
    <property type="term" value="F:ATP binding"/>
    <property type="evidence" value="ECO:0007669"/>
    <property type="project" value="UniProtKB-KW"/>
</dbReference>
<proteinExistence type="predicted"/>
<dbReference type="InterPro" id="IPR014014">
    <property type="entry name" value="RNA_helicase_DEAD_Q_motif"/>
</dbReference>
<dbReference type="PROSITE" id="PS51192">
    <property type="entry name" value="HELICASE_ATP_BIND_1"/>
    <property type="match status" value="1"/>
</dbReference>
<dbReference type="PROSITE" id="PS51194">
    <property type="entry name" value="HELICASE_CTER"/>
    <property type="match status" value="1"/>
</dbReference>
<evidence type="ECO:0000259" key="7">
    <source>
        <dbReference type="PROSITE" id="PS51192"/>
    </source>
</evidence>
<dbReference type="PANTHER" id="PTHR47958">
    <property type="entry name" value="ATP-DEPENDENT RNA HELICASE DBP3"/>
    <property type="match status" value="1"/>
</dbReference>
<dbReference type="Gene3D" id="3.40.50.300">
    <property type="entry name" value="P-loop containing nucleotide triphosphate hydrolases"/>
    <property type="match status" value="2"/>
</dbReference>
<evidence type="ECO:0000259" key="8">
    <source>
        <dbReference type="PROSITE" id="PS51194"/>
    </source>
</evidence>
<evidence type="ECO:0000256" key="2">
    <source>
        <dbReference type="ARBA" id="ARBA00022741"/>
    </source>
</evidence>
<dbReference type="CDD" id="cd18787">
    <property type="entry name" value="SF2_C_DEAD"/>
    <property type="match status" value="1"/>
</dbReference>
<evidence type="ECO:0000313" key="10">
    <source>
        <dbReference type="EMBL" id="QHT24489.1"/>
    </source>
</evidence>
<keyword evidence="4" id="KW-0347">Helicase</keyword>
<dbReference type="GO" id="GO:0003724">
    <property type="term" value="F:RNA helicase activity"/>
    <property type="evidence" value="ECO:0007669"/>
    <property type="project" value="UniProtKB-EC"/>
</dbReference>
<feature type="domain" description="Helicase ATP-binding" evidence="7">
    <location>
        <begin position="56"/>
        <end position="247"/>
    </location>
</feature>
<dbReference type="SUPFAM" id="SSF52540">
    <property type="entry name" value="P-loop containing nucleoside triphosphate hydrolases"/>
    <property type="match status" value="1"/>
</dbReference>
<evidence type="ECO:0000259" key="9">
    <source>
        <dbReference type="PROSITE" id="PS51195"/>
    </source>
</evidence>
<dbReference type="InterPro" id="IPR011545">
    <property type="entry name" value="DEAD/DEAH_box_helicase_dom"/>
</dbReference>
<dbReference type="SMART" id="SM00490">
    <property type="entry name" value="HELICc"/>
    <property type="match status" value="1"/>
</dbReference>
<name>A0A6C0E899_9ZZZZ</name>
<feature type="domain" description="Helicase C-terminal" evidence="8">
    <location>
        <begin position="258"/>
        <end position="419"/>
    </location>
</feature>
<keyword evidence="3" id="KW-0378">Hydrolase</keyword>
<dbReference type="EMBL" id="MN739745">
    <property type="protein sequence ID" value="QHT24489.1"/>
    <property type="molecule type" value="Genomic_DNA"/>
</dbReference>
<evidence type="ECO:0000256" key="3">
    <source>
        <dbReference type="ARBA" id="ARBA00022801"/>
    </source>
</evidence>
<dbReference type="GO" id="GO:0016787">
    <property type="term" value="F:hydrolase activity"/>
    <property type="evidence" value="ECO:0007669"/>
    <property type="project" value="UniProtKB-KW"/>
</dbReference>
<evidence type="ECO:0000256" key="4">
    <source>
        <dbReference type="ARBA" id="ARBA00022806"/>
    </source>
</evidence>
<evidence type="ECO:0000256" key="1">
    <source>
        <dbReference type="ARBA" id="ARBA00012552"/>
    </source>
</evidence>